<dbReference type="Pfam" id="PF03466">
    <property type="entry name" value="LysR_substrate"/>
    <property type="match status" value="1"/>
</dbReference>
<dbReference type="InterPro" id="IPR036390">
    <property type="entry name" value="WH_DNA-bd_sf"/>
</dbReference>
<gene>
    <name evidence="7" type="ORF">A8145_29075</name>
    <name evidence="6" type="ORF">BAE39_30960</name>
</gene>
<dbReference type="Gene3D" id="3.40.190.10">
    <property type="entry name" value="Periplasmic binding protein-like II"/>
    <property type="match status" value="2"/>
</dbReference>
<dbReference type="GO" id="GO:0043565">
    <property type="term" value="F:sequence-specific DNA binding"/>
    <property type="evidence" value="ECO:0007669"/>
    <property type="project" value="TreeGrafter"/>
</dbReference>
<reference evidence="7 8" key="1">
    <citation type="submission" date="2016-05" db="EMBL/GenBank/DDBJ databases">
        <authorList>
            <person name="Ramsay J.P."/>
        </authorList>
    </citation>
    <scope>NUCLEOTIDE SEQUENCE [LARGE SCALE GENOMIC DNA]</scope>
    <source>
        <strain evidence="7 8">NZP2042</strain>
    </source>
</reference>
<keyword evidence="2" id="KW-0805">Transcription regulation</keyword>
<dbReference type="CDD" id="cd08432">
    <property type="entry name" value="PBP2_GcdR_TrpI_HvrB_AmpR_like"/>
    <property type="match status" value="1"/>
</dbReference>
<dbReference type="GO" id="GO:0006351">
    <property type="term" value="P:DNA-templated transcription"/>
    <property type="evidence" value="ECO:0007669"/>
    <property type="project" value="TreeGrafter"/>
</dbReference>
<organism evidence="6 9">
    <name type="scientific">Rhizobium loti</name>
    <name type="common">Mesorhizobium loti</name>
    <dbReference type="NCBI Taxonomy" id="381"/>
    <lineage>
        <taxon>Bacteria</taxon>
        <taxon>Pseudomonadati</taxon>
        <taxon>Pseudomonadota</taxon>
        <taxon>Alphaproteobacteria</taxon>
        <taxon>Hyphomicrobiales</taxon>
        <taxon>Phyllobacteriaceae</taxon>
        <taxon>Mesorhizobium</taxon>
    </lineage>
</organism>
<dbReference type="SUPFAM" id="SSF46785">
    <property type="entry name" value="Winged helix' DNA-binding domain"/>
    <property type="match status" value="1"/>
</dbReference>
<keyword evidence="4" id="KW-0804">Transcription</keyword>
<reference evidence="6" key="3">
    <citation type="submission" date="2016-06" db="EMBL/GenBank/DDBJ databases">
        <authorList>
            <person name="Kjaerup R.B."/>
            <person name="Dalgaard T.S."/>
            <person name="Juul-Madsen H.R."/>
        </authorList>
    </citation>
    <scope>NUCLEOTIDE SEQUENCE</scope>
    <source>
        <strain evidence="6">R7ANS::ICEMlSym2042</strain>
    </source>
</reference>
<dbReference type="InterPro" id="IPR058163">
    <property type="entry name" value="LysR-type_TF_proteobact-type"/>
</dbReference>
<evidence type="ECO:0000313" key="6">
    <source>
        <dbReference type="EMBL" id="OBP77890.1"/>
    </source>
</evidence>
<dbReference type="PANTHER" id="PTHR30537:SF79">
    <property type="entry name" value="TRANSCRIPTIONAL REGULATOR-RELATED"/>
    <property type="match status" value="1"/>
</dbReference>
<dbReference type="Gene3D" id="1.10.10.10">
    <property type="entry name" value="Winged helix-like DNA-binding domain superfamily/Winged helix DNA-binding domain"/>
    <property type="match status" value="1"/>
</dbReference>
<evidence type="ECO:0000259" key="5">
    <source>
        <dbReference type="PROSITE" id="PS50931"/>
    </source>
</evidence>
<dbReference type="InterPro" id="IPR000847">
    <property type="entry name" value="LysR_HTH_N"/>
</dbReference>
<dbReference type="InterPro" id="IPR036388">
    <property type="entry name" value="WH-like_DNA-bd_sf"/>
</dbReference>
<dbReference type="GO" id="GO:0003700">
    <property type="term" value="F:DNA-binding transcription factor activity"/>
    <property type="evidence" value="ECO:0007669"/>
    <property type="project" value="InterPro"/>
</dbReference>
<evidence type="ECO:0000313" key="9">
    <source>
        <dbReference type="Proteomes" id="UP000093748"/>
    </source>
</evidence>
<dbReference type="Proteomes" id="UP000093737">
    <property type="component" value="Unassembled WGS sequence"/>
</dbReference>
<protein>
    <submittedName>
        <fullName evidence="6">LysR family transcriptional regulator</fullName>
    </submittedName>
</protein>
<comment type="similarity">
    <text evidence="1">Belongs to the LysR transcriptional regulatory family.</text>
</comment>
<evidence type="ECO:0000256" key="1">
    <source>
        <dbReference type="ARBA" id="ARBA00009437"/>
    </source>
</evidence>
<comment type="caution">
    <text evidence="6">The sequence shown here is derived from an EMBL/GenBank/DDBJ whole genome shotgun (WGS) entry which is preliminary data.</text>
</comment>
<dbReference type="Pfam" id="PF00126">
    <property type="entry name" value="HTH_1"/>
    <property type="match status" value="1"/>
</dbReference>
<dbReference type="Proteomes" id="UP000093748">
    <property type="component" value="Unassembled WGS sequence"/>
</dbReference>
<dbReference type="PANTHER" id="PTHR30537">
    <property type="entry name" value="HTH-TYPE TRANSCRIPTIONAL REGULATOR"/>
    <property type="match status" value="1"/>
</dbReference>
<evidence type="ECO:0000256" key="4">
    <source>
        <dbReference type="ARBA" id="ARBA00023163"/>
    </source>
</evidence>
<dbReference type="AlphaFoldDB" id="A0A1A5QQ34"/>
<dbReference type="EMBL" id="LZTJ01000010">
    <property type="protein sequence ID" value="OBP77890.1"/>
    <property type="molecule type" value="Genomic_DNA"/>
</dbReference>
<keyword evidence="3" id="KW-0238">DNA-binding</keyword>
<sequence length="303" mass="33605">MVYRFYDLPSLTALVGFEAAARHLSFNLAASELNVTAGEIGRQIKAIEDELGVPLFVRPGTSVILTSAGKELYSVLASSFSQASDVVGAIKRGDRFRNVTIASTDAFASMWLMPRMPRFWAQHGDITVDHVISDSSRDYLRAEVELRIRYGFGLWPDETAELLFGDVIYPVCGPGFAQEHSDATAKCLPKLPLLHVEGIQSDWAGWDEVLRRAGIPYGPLRGHRFSKFFVALQAAQADQGVAVGWHRLVRTSVEEGKLVRITDLKLDAPGGYYLTWNENRVLSPGAERLRELLRKISAEELNA</sequence>
<dbReference type="SUPFAM" id="SSF53850">
    <property type="entry name" value="Periplasmic binding protein-like II"/>
    <property type="match status" value="1"/>
</dbReference>
<dbReference type="PROSITE" id="PS50931">
    <property type="entry name" value="HTH_LYSR"/>
    <property type="match status" value="1"/>
</dbReference>
<evidence type="ECO:0000256" key="3">
    <source>
        <dbReference type="ARBA" id="ARBA00023125"/>
    </source>
</evidence>
<accession>A0A1A5QQ34</accession>
<dbReference type="EMBL" id="LYTK01000006">
    <property type="protein sequence ID" value="OBQ69845.1"/>
    <property type="molecule type" value="Genomic_DNA"/>
</dbReference>
<evidence type="ECO:0000313" key="8">
    <source>
        <dbReference type="Proteomes" id="UP000093737"/>
    </source>
</evidence>
<evidence type="ECO:0000256" key="2">
    <source>
        <dbReference type="ARBA" id="ARBA00023015"/>
    </source>
</evidence>
<dbReference type="InterPro" id="IPR005119">
    <property type="entry name" value="LysR_subst-bd"/>
</dbReference>
<feature type="domain" description="HTH lysR-type" evidence="5">
    <location>
        <begin position="9"/>
        <end position="66"/>
    </location>
</feature>
<name>A0A1A5QQ34_RHILI</name>
<proteinExistence type="inferred from homology"/>
<dbReference type="RefSeq" id="WP_065005219.1">
    <property type="nucleotide sequence ID" value="NZ_CP033334.1"/>
</dbReference>
<reference evidence="9" key="2">
    <citation type="submission" date="2016-06" db="EMBL/GenBank/DDBJ databases">
        <title>NZP2037 Pacbio-Illumina hybrid assembly.</title>
        <authorList>
            <person name="Ramsay J.P."/>
        </authorList>
    </citation>
    <scope>NUCLEOTIDE SEQUENCE [LARGE SCALE GENOMIC DNA]</scope>
    <source>
        <strain evidence="9">R7ANS::ICEMlSym2042</strain>
    </source>
</reference>
<evidence type="ECO:0000313" key="7">
    <source>
        <dbReference type="EMBL" id="OBQ69845.1"/>
    </source>
</evidence>